<reference evidence="2" key="2">
    <citation type="submission" date="2020-05" db="EMBL/GenBank/DDBJ databases">
        <authorList>
            <person name="Kim H.-S."/>
            <person name="Proctor R.H."/>
            <person name="Brown D.W."/>
        </authorList>
    </citation>
    <scope>NUCLEOTIDE SEQUENCE</scope>
    <source>
        <strain evidence="2">NRRL 22465</strain>
    </source>
</reference>
<evidence type="ECO:0000313" key="3">
    <source>
        <dbReference type="Proteomes" id="UP000635477"/>
    </source>
</evidence>
<dbReference type="OrthoDB" id="3565477at2759"/>
<name>A0A8H4UKS8_9HYPO</name>
<organism evidence="2 3">
    <name type="scientific">Fusarium zealandicum</name>
    <dbReference type="NCBI Taxonomy" id="1053134"/>
    <lineage>
        <taxon>Eukaryota</taxon>
        <taxon>Fungi</taxon>
        <taxon>Dikarya</taxon>
        <taxon>Ascomycota</taxon>
        <taxon>Pezizomycotina</taxon>
        <taxon>Sordariomycetes</taxon>
        <taxon>Hypocreomycetidae</taxon>
        <taxon>Hypocreales</taxon>
        <taxon>Nectriaceae</taxon>
        <taxon>Fusarium</taxon>
        <taxon>Fusarium staphyleae species complex</taxon>
    </lineage>
</organism>
<reference evidence="2" key="1">
    <citation type="journal article" date="2020" name="BMC Genomics">
        <title>Correction to: Identification and distribution of gene clusters required for synthesis of sphingolipid metabolism inhibitors in diverse species of the filamentous fungus Fusarium.</title>
        <authorList>
            <person name="Kim H.S."/>
            <person name="Lohmar J.M."/>
            <person name="Busman M."/>
            <person name="Brown D.W."/>
            <person name="Naumann T.A."/>
            <person name="Divon H.H."/>
            <person name="Lysoe E."/>
            <person name="Uhlig S."/>
            <person name="Proctor R.H."/>
        </authorList>
    </citation>
    <scope>NUCLEOTIDE SEQUENCE</scope>
    <source>
        <strain evidence="2">NRRL 22465</strain>
    </source>
</reference>
<sequence length="223" mass="23655">MYPSSLWNNLFRGTTTLFLVEEVSIGLLEICVLNGSIHRKPSFDTQDPLLSCPPEATKCPIGSITTETIAVSTTVCPVTNKHVKPEEPITKEHVKPGEHETKHVKPTAPWTCEGCNSTVMATVTKHHQFTKPIGNGDAHETTVPAQPETPAHSDVPSQPENPAQPAQPAHSDVPAKPGVPAEPTGSTPNESEVPVVVVNMSNSASVSSFLAAVGLAVAVFHLL</sequence>
<protein>
    <submittedName>
        <fullName evidence="2">Uncharacterized protein</fullName>
    </submittedName>
</protein>
<feature type="compositionally biased region" description="Low complexity" evidence="1">
    <location>
        <begin position="156"/>
        <end position="169"/>
    </location>
</feature>
<dbReference type="AlphaFoldDB" id="A0A8H4UKS8"/>
<evidence type="ECO:0000256" key="1">
    <source>
        <dbReference type="SAM" id="MobiDB-lite"/>
    </source>
</evidence>
<proteinExistence type="predicted"/>
<evidence type="ECO:0000313" key="2">
    <source>
        <dbReference type="EMBL" id="KAF4978244.1"/>
    </source>
</evidence>
<dbReference type="Proteomes" id="UP000635477">
    <property type="component" value="Unassembled WGS sequence"/>
</dbReference>
<gene>
    <name evidence="2" type="ORF">FZEAL_5349</name>
</gene>
<accession>A0A8H4UKS8</accession>
<comment type="caution">
    <text evidence="2">The sequence shown here is derived from an EMBL/GenBank/DDBJ whole genome shotgun (WGS) entry which is preliminary data.</text>
</comment>
<feature type="region of interest" description="Disordered" evidence="1">
    <location>
        <begin position="129"/>
        <end position="190"/>
    </location>
</feature>
<dbReference type="EMBL" id="JABEYC010000385">
    <property type="protein sequence ID" value="KAF4978244.1"/>
    <property type="molecule type" value="Genomic_DNA"/>
</dbReference>
<keyword evidence="3" id="KW-1185">Reference proteome</keyword>